<accession>A0A0F9L826</accession>
<dbReference type="EMBL" id="LAZR01011736">
    <property type="protein sequence ID" value="KKM60125.1"/>
    <property type="molecule type" value="Genomic_DNA"/>
</dbReference>
<dbReference type="AlphaFoldDB" id="A0A0F9L826"/>
<sequence length="61" mass="6849">MNLDQLSEVKAIIDREATWHKENKDIGTSGYNDGEKEAFVDGMDHILAVFDLIEHKMKGGS</sequence>
<protein>
    <submittedName>
        <fullName evidence="1">Uncharacterized protein</fullName>
    </submittedName>
</protein>
<proteinExistence type="predicted"/>
<evidence type="ECO:0000313" key="1">
    <source>
        <dbReference type="EMBL" id="KKM60125.1"/>
    </source>
</evidence>
<reference evidence="1" key="1">
    <citation type="journal article" date="2015" name="Nature">
        <title>Complex archaea that bridge the gap between prokaryotes and eukaryotes.</title>
        <authorList>
            <person name="Spang A."/>
            <person name="Saw J.H."/>
            <person name="Jorgensen S.L."/>
            <person name="Zaremba-Niedzwiedzka K."/>
            <person name="Martijn J."/>
            <person name="Lind A.E."/>
            <person name="van Eijk R."/>
            <person name="Schleper C."/>
            <person name="Guy L."/>
            <person name="Ettema T.J."/>
        </authorList>
    </citation>
    <scope>NUCLEOTIDE SEQUENCE</scope>
</reference>
<gene>
    <name evidence="1" type="ORF">LCGC14_1545010</name>
</gene>
<organism evidence="1">
    <name type="scientific">marine sediment metagenome</name>
    <dbReference type="NCBI Taxonomy" id="412755"/>
    <lineage>
        <taxon>unclassified sequences</taxon>
        <taxon>metagenomes</taxon>
        <taxon>ecological metagenomes</taxon>
    </lineage>
</organism>
<name>A0A0F9L826_9ZZZZ</name>
<comment type="caution">
    <text evidence="1">The sequence shown here is derived from an EMBL/GenBank/DDBJ whole genome shotgun (WGS) entry which is preliminary data.</text>
</comment>